<comment type="caution">
    <text evidence="2">The sequence shown here is derived from an EMBL/GenBank/DDBJ whole genome shotgun (WGS) entry which is preliminary data.</text>
</comment>
<keyword evidence="3" id="KW-1185">Reference proteome</keyword>
<evidence type="ECO:0000313" key="2">
    <source>
        <dbReference type="EMBL" id="KKF92330.1"/>
    </source>
</evidence>
<protein>
    <submittedName>
        <fullName evidence="2">Uncharacterized protein</fullName>
    </submittedName>
</protein>
<dbReference type="EMBL" id="LBBL01000455">
    <property type="protein sequence ID" value="KKF92330.1"/>
    <property type="molecule type" value="Genomic_DNA"/>
</dbReference>
<accession>A0A0F8AZI4</accession>
<gene>
    <name evidence="2" type="ORF">CFO_g5319</name>
</gene>
<name>A0A0F8AZI4_CERFI</name>
<proteinExistence type="predicted"/>
<dbReference type="AlphaFoldDB" id="A0A0F8AZI4"/>
<dbReference type="OrthoDB" id="4813742at2759"/>
<reference evidence="2 3" key="1">
    <citation type="submission" date="2015-04" db="EMBL/GenBank/DDBJ databases">
        <title>Genome sequence of Ceratocystis platani, a major pathogen of plane trees.</title>
        <authorList>
            <person name="Belbahri L."/>
        </authorList>
    </citation>
    <scope>NUCLEOTIDE SEQUENCE [LARGE SCALE GENOMIC DNA]</scope>
    <source>
        <strain evidence="2 3">CFO</strain>
    </source>
</reference>
<evidence type="ECO:0000313" key="3">
    <source>
        <dbReference type="Proteomes" id="UP000034841"/>
    </source>
</evidence>
<organism evidence="2 3">
    <name type="scientific">Ceratocystis fimbriata f. sp. platani</name>
    <dbReference type="NCBI Taxonomy" id="88771"/>
    <lineage>
        <taxon>Eukaryota</taxon>
        <taxon>Fungi</taxon>
        <taxon>Dikarya</taxon>
        <taxon>Ascomycota</taxon>
        <taxon>Pezizomycotina</taxon>
        <taxon>Sordariomycetes</taxon>
        <taxon>Hypocreomycetidae</taxon>
        <taxon>Microascales</taxon>
        <taxon>Ceratocystidaceae</taxon>
        <taxon>Ceratocystis</taxon>
    </lineage>
</organism>
<dbReference type="Proteomes" id="UP000034841">
    <property type="component" value="Unassembled WGS sequence"/>
</dbReference>
<keyword evidence="1" id="KW-0732">Signal</keyword>
<feature type="chain" id="PRO_5002527138" evidence="1">
    <location>
        <begin position="21"/>
        <end position="289"/>
    </location>
</feature>
<feature type="signal peptide" evidence="1">
    <location>
        <begin position="1"/>
        <end position="20"/>
    </location>
</feature>
<sequence length="289" mass="33323">MRLFGTSLPFVLSFLSLAQATILEDHGYRKVSAGDIDGVLFLNPNGDYELIDVISFHPFMKMAKIFIAYNGKEPGHQNKLGLDDIYTALAEERKRKPEDIDWIVSEVEDDSEMEDFILDIRNGRNVGPTDEVMIIPGEKEWDSILKTKHYKYASLVNRKELEKIIVRTHYRTIYKTTYEVNSFHFYFPSSEYRDPHGEAPGSTIATQKDDELKWEEVWKKEWMKNLEIGGEVGWTIHWGSEEQEAAAYRTIYAEEERQEVSSMVGMLDQVKQLDSPENHGGYGAPVSRI</sequence>
<evidence type="ECO:0000256" key="1">
    <source>
        <dbReference type="SAM" id="SignalP"/>
    </source>
</evidence>